<organism evidence="2 3">
    <name type="scientific">Salmonella enterica subsp. enterica serovar Tennessee</name>
    <dbReference type="NCBI Taxonomy" id="143221"/>
    <lineage>
        <taxon>Bacteria</taxon>
        <taxon>Pseudomonadati</taxon>
        <taxon>Pseudomonadota</taxon>
        <taxon>Gammaproteobacteria</taxon>
        <taxon>Enterobacterales</taxon>
        <taxon>Enterobacteriaceae</taxon>
        <taxon>Salmonella</taxon>
    </lineage>
</organism>
<accession>A0A3W0GWF7</accession>
<accession>A0A3G3DY17</accession>
<name>A0A3W0GWF7_SALET</name>
<protein>
    <submittedName>
        <fullName evidence="2">Uncharacterized protein</fullName>
    </submittedName>
</protein>
<evidence type="ECO:0000313" key="2">
    <source>
        <dbReference type="EMBL" id="TRI66330.1"/>
    </source>
</evidence>
<sequence length="245" mass="27480">MKRLWLLCLCASLLPSLAIASEKMKPKDIKWLQGFPETKNIGCDFYEDSSYSATGREGLEFSPSSLKEKKLRPDSQITCDLWAKSDDIKTPILHVSEEFTIDGVKVHVYHSDASGTIGKDYNDKSAWNSACKTDAMTDEVTCYVSHKSFYVFRDKAGYNVLVGGEHFPGTLAYVRIGKDKPIASGEGGVFSSSDSVKIIESIDKQSSVSTRYTRWPYESPVDENLDVKYFRQAKAVLDLIYDNHI</sequence>
<gene>
    <name evidence="2" type="ORF">FG623_007560</name>
</gene>
<feature type="signal peptide" evidence="1">
    <location>
        <begin position="1"/>
        <end position="20"/>
    </location>
</feature>
<proteinExistence type="predicted"/>
<evidence type="ECO:0000256" key="1">
    <source>
        <dbReference type="SAM" id="SignalP"/>
    </source>
</evidence>
<keyword evidence="1" id="KW-0732">Signal</keyword>
<dbReference type="AlphaFoldDB" id="A0A3W0GWF7"/>
<reference evidence="2 3" key="1">
    <citation type="journal article" date="2019" name="Appl. Environ. Microbiol.">
        <title>Clinically Unreported Salmonellosis Outbreak Detected via Comparative Genomic Analysis of Municipal Wastewater Salmonella Isolates.</title>
        <authorList>
            <person name="Diemert S."/>
            <person name="Yan T."/>
        </authorList>
    </citation>
    <scope>NUCLEOTIDE SEQUENCE [LARGE SCALE GENOMIC DNA]</scope>
    <source>
        <strain evidence="2 3">HIY0083</strain>
    </source>
</reference>
<dbReference type="RefSeq" id="WP_000827040.1">
    <property type="nucleotide sequence ID" value="NZ_CP014994.1"/>
</dbReference>
<feature type="chain" id="PRO_5030088184" evidence="1">
    <location>
        <begin position="21"/>
        <end position="245"/>
    </location>
</feature>
<evidence type="ECO:0000313" key="3">
    <source>
        <dbReference type="Proteomes" id="UP000315048"/>
    </source>
</evidence>
<comment type="caution">
    <text evidence="2">The sequence shown here is derived from an EMBL/GenBank/DDBJ whole genome shotgun (WGS) entry which is preliminary data.</text>
</comment>
<dbReference type="EMBL" id="VCWZ02000003">
    <property type="protein sequence ID" value="TRI66330.1"/>
    <property type="molecule type" value="Genomic_DNA"/>
</dbReference>
<dbReference type="Proteomes" id="UP000315048">
    <property type="component" value="Unassembled WGS sequence"/>
</dbReference>